<dbReference type="EMBL" id="CAJOBE010005858">
    <property type="protein sequence ID" value="CAF3987818.1"/>
    <property type="molecule type" value="Genomic_DNA"/>
</dbReference>
<dbReference type="EMBL" id="CAJNOT010000817">
    <property type="protein sequence ID" value="CAF1087150.1"/>
    <property type="molecule type" value="Genomic_DNA"/>
</dbReference>
<evidence type="ECO:0000313" key="1">
    <source>
        <dbReference type="EMBL" id="CAF1087150.1"/>
    </source>
</evidence>
<accession>A0A815FIE9</accession>
<organism evidence="3 9">
    <name type="scientific">Rotaria sordida</name>
    <dbReference type="NCBI Taxonomy" id="392033"/>
    <lineage>
        <taxon>Eukaryota</taxon>
        <taxon>Metazoa</taxon>
        <taxon>Spiralia</taxon>
        <taxon>Gnathifera</taxon>
        <taxon>Rotifera</taxon>
        <taxon>Eurotatoria</taxon>
        <taxon>Bdelloidea</taxon>
        <taxon>Philodinida</taxon>
        <taxon>Philodinidae</taxon>
        <taxon>Rotaria</taxon>
    </lineage>
</organism>
<dbReference type="EMBL" id="CAJNOH010000931">
    <property type="protein sequence ID" value="CAF1149834.1"/>
    <property type="molecule type" value="Genomic_DNA"/>
</dbReference>
<dbReference type="Proteomes" id="UP000663874">
    <property type="component" value="Unassembled WGS sequence"/>
</dbReference>
<dbReference type="EMBL" id="CAJNOL010001624">
    <property type="protein sequence ID" value="CAF1393103.1"/>
    <property type="molecule type" value="Genomic_DNA"/>
</dbReference>
<dbReference type="Proteomes" id="UP000663836">
    <property type="component" value="Unassembled WGS sequence"/>
</dbReference>
<sequence>MLNQQLNSNNITNQQQENSSNVNIFFDIIRRFNSFLDYSFSWPMRILQNVVDNIYSLAVNHTATFSCFTCMAITTTVSVTSIAVGVGVGTGIGCLPSDTISSNSTSS</sequence>
<dbReference type="EMBL" id="CAJNOL010001627">
    <property type="protein sequence ID" value="CAF1393598.1"/>
    <property type="molecule type" value="Genomic_DNA"/>
</dbReference>
<evidence type="ECO:0000313" key="4">
    <source>
        <dbReference type="EMBL" id="CAF1393103.1"/>
    </source>
</evidence>
<keyword evidence="8" id="KW-1185">Reference proteome</keyword>
<dbReference type="Proteomes" id="UP000663864">
    <property type="component" value="Unassembled WGS sequence"/>
</dbReference>
<reference evidence="3" key="1">
    <citation type="submission" date="2021-02" db="EMBL/GenBank/DDBJ databases">
        <authorList>
            <person name="Nowell W R."/>
        </authorList>
    </citation>
    <scope>NUCLEOTIDE SEQUENCE</scope>
</reference>
<evidence type="ECO:0000313" key="9">
    <source>
        <dbReference type="Proteomes" id="UP000663889"/>
    </source>
</evidence>
<dbReference type="AlphaFoldDB" id="A0A815FIE9"/>
<name>A0A815FIE9_9BILA</name>
<dbReference type="Proteomes" id="UP000663854">
    <property type="component" value="Unassembled WGS sequence"/>
</dbReference>
<evidence type="ECO:0000313" key="8">
    <source>
        <dbReference type="Proteomes" id="UP000663870"/>
    </source>
</evidence>
<proteinExistence type="predicted"/>
<dbReference type="EMBL" id="CAJOBD010000709">
    <property type="protein sequence ID" value="CAF3709179.1"/>
    <property type="molecule type" value="Genomic_DNA"/>
</dbReference>
<dbReference type="Proteomes" id="UP000663889">
    <property type="component" value="Unassembled WGS sequence"/>
</dbReference>
<dbReference type="EMBL" id="CAJNOU010002501">
    <property type="protein sequence ID" value="CAF1326534.1"/>
    <property type="molecule type" value="Genomic_DNA"/>
</dbReference>
<evidence type="ECO:0000313" key="3">
    <source>
        <dbReference type="EMBL" id="CAF1326534.1"/>
    </source>
</evidence>
<evidence type="ECO:0000313" key="2">
    <source>
        <dbReference type="EMBL" id="CAF1149834.1"/>
    </source>
</evidence>
<gene>
    <name evidence="7" type="ORF">FNK824_LOCUS25228</name>
    <name evidence="6" type="ORF">JBS370_LOCUS10029</name>
    <name evidence="4" type="ORF">JXQ802_LOCUS34320</name>
    <name evidence="5" type="ORF">JXQ802_LOCUS34347</name>
    <name evidence="2" type="ORF">PYM288_LOCUS22164</name>
    <name evidence="3" type="ORF">SEV965_LOCUS27595</name>
    <name evidence="1" type="ORF">ZHD862_LOCUS16891</name>
</gene>
<evidence type="ECO:0000313" key="6">
    <source>
        <dbReference type="EMBL" id="CAF3709179.1"/>
    </source>
</evidence>
<protein>
    <submittedName>
        <fullName evidence="3">Uncharacterized protein</fullName>
    </submittedName>
</protein>
<dbReference type="Proteomes" id="UP000663870">
    <property type="component" value="Unassembled WGS sequence"/>
</dbReference>
<evidence type="ECO:0000313" key="7">
    <source>
        <dbReference type="EMBL" id="CAF3987818.1"/>
    </source>
</evidence>
<evidence type="ECO:0000313" key="5">
    <source>
        <dbReference type="EMBL" id="CAF1393598.1"/>
    </source>
</evidence>
<comment type="caution">
    <text evidence="3">The sequence shown here is derived from an EMBL/GenBank/DDBJ whole genome shotgun (WGS) entry which is preliminary data.</text>
</comment>